<keyword evidence="6" id="KW-1185">Reference proteome</keyword>
<keyword evidence="3" id="KW-0804">Transcription</keyword>
<dbReference type="Proteomes" id="UP000193409">
    <property type="component" value="Unassembled WGS sequence"/>
</dbReference>
<evidence type="ECO:0000313" key="6">
    <source>
        <dbReference type="Proteomes" id="UP000193409"/>
    </source>
</evidence>
<dbReference type="InterPro" id="IPR023187">
    <property type="entry name" value="Tscrpt_reg_MarR-type_CS"/>
</dbReference>
<dbReference type="GO" id="GO:0003677">
    <property type="term" value="F:DNA binding"/>
    <property type="evidence" value="ECO:0007669"/>
    <property type="project" value="UniProtKB-KW"/>
</dbReference>
<feature type="domain" description="HTH marR-type" evidence="4">
    <location>
        <begin position="43"/>
        <end position="96"/>
    </location>
</feature>
<accession>A0A1Y5S733</accession>
<dbReference type="RefSeq" id="WP_085868107.1">
    <property type="nucleotide sequence ID" value="NZ_FWFQ01000009.1"/>
</dbReference>
<organism evidence="5 6">
    <name type="scientific">Pseudoruegeria aquimaris</name>
    <dbReference type="NCBI Taxonomy" id="393663"/>
    <lineage>
        <taxon>Bacteria</taxon>
        <taxon>Pseudomonadati</taxon>
        <taxon>Pseudomonadota</taxon>
        <taxon>Alphaproteobacteria</taxon>
        <taxon>Rhodobacterales</taxon>
        <taxon>Roseobacteraceae</taxon>
        <taxon>Pseudoruegeria</taxon>
    </lineage>
</organism>
<dbReference type="SUPFAM" id="SSF46785">
    <property type="entry name" value="Winged helix' DNA-binding domain"/>
    <property type="match status" value="1"/>
</dbReference>
<evidence type="ECO:0000256" key="2">
    <source>
        <dbReference type="ARBA" id="ARBA00023125"/>
    </source>
</evidence>
<reference evidence="5 6" key="1">
    <citation type="submission" date="2017-03" db="EMBL/GenBank/DDBJ databases">
        <authorList>
            <person name="Afonso C.L."/>
            <person name="Miller P.J."/>
            <person name="Scott M.A."/>
            <person name="Spackman E."/>
            <person name="Goraichik I."/>
            <person name="Dimitrov K.M."/>
            <person name="Suarez D.L."/>
            <person name="Swayne D.E."/>
        </authorList>
    </citation>
    <scope>NUCLEOTIDE SEQUENCE [LARGE SCALE GENOMIC DNA]</scope>
    <source>
        <strain evidence="5 6">CECT 7680</strain>
    </source>
</reference>
<proteinExistence type="predicted"/>
<dbReference type="OrthoDB" id="7678477at2"/>
<evidence type="ECO:0000256" key="1">
    <source>
        <dbReference type="ARBA" id="ARBA00023015"/>
    </source>
</evidence>
<sequence>MTDEIKIDPPLNTIRGLVQDVVEHMDTLAQQIRDKEGSMAVRPSDIRTLQHIVRRPRTLNDLSEAQGISRQAAHSSVQRLLEKGLIEFDFVEGSKRDKVARMSKLGHELRTKHSRSFMAAEERIAEIIGREKLEDLRATLEKIAREF</sequence>
<gene>
    <name evidence="5" type="ORF">PSA7680_01558</name>
</gene>
<dbReference type="PROSITE" id="PS01117">
    <property type="entry name" value="HTH_MARR_1"/>
    <property type="match status" value="1"/>
</dbReference>
<dbReference type="InterPro" id="IPR036390">
    <property type="entry name" value="WH_DNA-bd_sf"/>
</dbReference>
<evidence type="ECO:0000256" key="3">
    <source>
        <dbReference type="ARBA" id="ARBA00023163"/>
    </source>
</evidence>
<dbReference type="AlphaFoldDB" id="A0A1Y5S733"/>
<name>A0A1Y5S733_9RHOB</name>
<evidence type="ECO:0000259" key="4">
    <source>
        <dbReference type="Pfam" id="PF12802"/>
    </source>
</evidence>
<keyword evidence="1" id="KW-0805">Transcription regulation</keyword>
<keyword evidence="2" id="KW-0238">DNA-binding</keyword>
<dbReference type="Pfam" id="PF12802">
    <property type="entry name" value="MarR_2"/>
    <property type="match status" value="1"/>
</dbReference>
<evidence type="ECO:0000313" key="5">
    <source>
        <dbReference type="EMBL" id="SLN33442.1"/>
    </source>
</evidence>
<protein>
    <submittedName>
        <fullName evidence="5">MarR family protein</fullName>
    </submittedName>
</protein>
<dbReference type="InterPro" id="IPR000835">
    <property type="entry name" value="HTH_MarR-typ"/>
</dbReference>
<dbReference type="InterPro" id="IPR036388">
    <property type="entry name" value="WH-like_DNA-bd_sf"/>
</dbReference>
<dbReference type="Gene3D" id="1.10.10.10">
    <property type="entry name" value="Winged helix-like DNA-binding domain superfamily/Winged helix DNA-binding domain"/>
    <property type="match status" value="1"/>
</dbReference>
<dbReference type="GO" id="GO:0003700">
    <property type="term" value="F:DNA-binding transcription factor activity"/>
    <property type="evidence" value="ECO:0007669"/>
    <property type="project" value="InterPro"/>
</dbReference>
<dbReference type="EMBL" id="FWFQ01000009">
    <property type="protein sequence ID" value="SLN33442.1"/>
    <property type="molecule type" value="Genomic_DNA"/>
</dbReference>